<evidence type="ECO:0000313" key="1">
    <source>
        <dbReference type="EMBL" id="SHE37578.1"/>
    </source>
</evidence>
<sequence>MNTETDRLREALSLLEGALGPDLIKREVHKINGWNPEGAPGLHPLVLLWYKTREDLALVELTGSLPRSRWVQETLQLGESLKELANHPLYPEILDKLKDPANWQSAVHQMKNLQSK</sequence>
<accession>A0A1M4SZB8</accession>
<dbReference type="STRING" id="1121429.SAMN02745133_00294"/>
<reference evidence="2" key="1">
    <citation type="submission" date="2016-11" db="EMBL/GenBank/DDBJ databases">
        <authorList>
            <person name="Varghese N."/>
            <person name="Submissions S."/>
        </authorList>
    </citation>
    <scope>NUCLEOTIDE SEQUENCE [LARGE SCALE GENOMIC DNA]</scope>
    <source>
        <strain evidence="2">DSM 12395</strain>
    </source>
</reference>
<name>A0A1M4SZB8_9FIRM</name>
<gene>
    <name evidence="1" type="ORF">SAMN02745133_00294</name>
</gene>
<dbReference type="OrthoDB" id="1787341at2"/>
<dbReference type="AlphaFoldDB" id="A0A1M4SZB8"/>
<dbReference type="EMBL" id="FQUY01000001">
    <property type="protein sequence ID" value="SHE37578.1"/>
    <property type="molecule type" value="Genomic_DNA"/>
</dbReference>
<organism evidence="1 2">
    <name type="scientific">Desulforamulus putei DSM 12395</name>
    <dbReference type="NCBI Taxonomy" id="1121429"/>
    <lineage>
        <taxon>Bacteria</taxon>
        <taxon>Bacillati</taxon>
        <taxon>Bacillota</taxon>
        <taxon>Clostridia</taxon>
        <taxon>Eubacteriales</taxon>
        <taxon>Peptococcaceae</taxon>
        <taxon>Desulforamulus</taxon>
    </lineage>
</organism>
<evidence type="ECO:0000313" key="2">
    <source>
        <dbReference type="Proteomes" id="UP000184148"/>
    </source>
</evidence>
<dbReference type="RefSeq" id="WP_073234569.1">
    <property type="nucleotide sequence ID" value="NZ_FQUY01000001.1"/>
</dbReference>
<proteinExistence type="predicted"/>
<keyword evidence="2" id="KW-1185">Reference proteome</keyword>
<protein>
    <submittedName>
        <fullName evidence="1">Uncharacterized protein</fullName>
    </submittedName>
</protein>
<dbReference type="Proteomes" id="UP000184148">
    <property type="component" value="Unassembled WGS sequence"/>
</dbReference>